<dbReference type="SUPFAM" id="SSF103473">
    <property type="entry name" value="MFS general substrate transporter"/>
    <property type="match status" value="1"/>
</dbReference>
<dbReference type="Proteomes" id="UP000267096">
    <property type="component" value="Unassembled WGS sequence"/>
</dbReference>
<feature type="transmembrane region" description="Helical" evidence="1">
    <location>
        <begin position="53"/>
        <end position="73"/>
    </location>
</feature>
<keyword evidence="1" id="KW-0472">Membrane</keyword>
<evidence type="ECO:0000313" key="2">
    <source>
        <dbReference type="EMBL" id="VDK55962.1"/>
    </source>
</evidence>
<feature type="transmembrane region" description="Helical" evidence="1">
    <location>
        <begin position="139"/>
        <end position="158"/>
    </location>
</feature>
<name>A0A3P6QZQ1_ANISI</name>
<proteinExistence type="predicted"/>
<keyword evidence="3" id="KW-1185">Reference proteome</keyword>
<evidence type="ECO:0000313" key="3">
    <source>
        <dbReference type="Proteomes" id="UP000267096"/>
    </source>
</evidence>
<feature type="transmembrane region" description="Helical" evidence="1">
    <location>
        <begin position="178"/>
        <end position="199"/>
    </location>
</feature>
<reference evidence="2 3" key="1">
    <citation type="submission" date="2018-11" db="EMBL/GenBank/DDBJ databases">
        <authorList>
            <consortium name="Pathogen Informatics"/>
        </authorList>
    </citation>
    <scope>NUCLEOTIDE SEQUENCE [LARGE SCALE GENOMIC DNA]</scope>
</reference>
<dbReference type="AlphaFoldDB" id="A0A3P6QZQ1"/>
<feature type="transmembrane region" description="Helical" evidence="1">
    <location>
        <begin position="211"/>
        <end position="232"/>
    </location>
</feature>
<dbReference type="EMBL" id="UYRR01032538">
    <property type="protein sequence ID" value="VDK55962.1"/>
    <property type="molecule type" value="Genomic_DNA"/>
</dbReference>
<feature type="transmembrane region" description="Helical" evidence="1">
    <location>
        <begin position="79"/>
        <end position="97"/>
    </location>
</feature>
<dbReference type="PANTHER" id="PTHR45757">
    <property type="entry name" value="PROTEIN CBG23364-RELATED"/>
    <property type="match status" value="1"/>
</dbReference>
<dbReference type="PANTHER" id="PTHR45757:SF11">
    <property type="entry name" value="MAJOR FACILITATOR SUPERFAMILY (MFS) PROFILE DOMAIN-CONTAINING PROTEIN"/>
    <property type="match status" value="1"/>
</dbReference>
<dbReference type="InterPro" id="IPR011701">
    <property type="entry name" value="MFS"/>
</dbReference>
<protein>
    <recommendedName>
        <fullName evidence="4">Major facilitator superfamily (MFS) profile domain-containing protein</fullName>
    </recommendedName>
</protein>
<organism evidence="2 3">
    <name type="scientific">Anisakis simplex</name>
    <name type="common">Herring worm</name>
    <dbReference type="NCBI Taxonomy" id="6269"/>
    <lineage>
        <taxon>Eukaryota</taxon>
        <taxon>Metazoa</taxon>
        <taxon>Ecdysozoa</taxon>
        <taxon>Nematoda</taxon>
        <taxon>Chromadorea</taxon>
        <taxon>Rhabditida</taxon>
        <taxon>Spirurina</taxon>
        <taxon>Ascaridomorpha</taxon>
        <taxon>Ascaridoidea</taxon>
        <taxon>Anisakidae</taxon>
        <taxon>Anisakis</taxon>
        <taxon>Anisakis simplex complex</taxon>
    </lineage>
</organism>
<keyword evidence="1" id="KW-0812">Transmembrane</keyword>
<dbReference type="InterPro" id="IPR036259">
    <property type="entry name" value="MFS_trans_sf"/>
</dbReference>
<feature type="transmembrane region" description="Helical" evidence="1">
    <location>
        <begin position="304"/>
        <end position="325"/>
    </location>
</feature>
<evidence type="ECO:0008006" key="4">
    <source>
        <dbReference type="Google" id="ProtNLM"/>
    </source>
</evidence>
<keyword evidence="1" id="KW-1133">Transmembrane helix</keyword>
<gene>
    <name evidence="2" type="ORF">ASIM_LOCUS15757</name>
</gene>
<sequence>MVKLSFNISLQGFAMAASYPMLGAIVSNWSTIKGSGMYTAWMSCNLQFGLDSWLQFGCIIALPVSGAFCVSPVGWRGAYYTLGGLTIISYAIFYLFFRDSPRIHRFVSAKELEWIEEDKTGIREKKLEPVPYKAILKSLPIWGVWICCTGATFGYQIFVQYGPIYLNKVLHFKIENTGFMTAFANIVAVIVKVLGGPISDLATCVSAKNRVRLFTLLSQGTMALSFVVLALVPPSLVGLAQVAYTAAVAFSGLMWVGPVKSGAMVSMQHSHFVFLVTQFINSVGIIVLPPFVNGIAPDNTPQQWAIILFSICGAVIVCTAFFTFTGEAEPAWWTKPDAKLHHHHNRQKNTVAFEDQIGHAQPC</sequence>
<dbReference type="Pfam" id="PF07690">
    <property type="entry name" value="MFS_1"/>
    <property type="match status" value="1"/>
</dbReference>
<feature type="transmembrane region" description="Helical" evidence="1">
    <location>
        <begin position="271"/>
        <end position="292"/>
    </location>
</feature>
<evidence type="ECO:0000256" key="1">
    <source>
        <dbReference type="SAM" id="Phobius"/>
    </source>
</evidence>
<accession>A0A3P6QZQ1</accession>
<feature type="transmembrane region" description="Helical" evidence="1">
    <location>
        <begin position="238"/>
        <end position="259"/>
    </location>
</feature>
<dbReference type="OrthoDB" id="2985014at2759"/>
<dbReference type="GO" id="GO:0022857">
    <property type="term" value="F:transmembrane transporter activity"/>
    <property type="evidence" value="ECO:0007669"/>
    <property type="project" value="InterPro"/>
</dbReference>
<dbReference type="GO" id="GO:0016020">
    <property type="term" value="C:membrane"/>
    <property type="evidence" value="ECO:0007669"/>
    <property type="project" value="TreeGrafter"/>
</dbReference>
<feature type="transmembrane region" description="Helical" evidence="1">
    <location>
        <begin position="12"/>
        <end position="32"/>
    </location>
</feature>
<dbReference type="Gene3D" id="1.20.1250.20">
    <property type="entry name" value="MFS general substrate transporter like domains"/>
    <property type="match status" value="2"/>
</dbReference>